<protein>
    <recommendedName>
        <fullName evidence="1">DUF4434 domain-containing protein</fullName>
    </recommendedName>
</protein>
<evidence type="ECO:0000259" key="1">
    <source>
        <dbReference type="Pfam" id="PF14488"/>
    </source>
</evidence>
<accession>A0ABU1VVD3</accession>
<name>A0ABU1VVD3_9GAMM</name>
<keyword evidence="3" id="KW-1185">Reference proteome</keyword>
<proteinExistence type="predicted"/>
<evidence type="ECO:0000313" key="3">
    <source>
        <dbReference type="Proteomes" id="UP001257909"/>
    </source>
</evidence>
<organism evidence="2 3">
    <name type="scientific">Rheinheimera soli</name>
    <dbReference type="NCBI Taxonomy" id="443616"/>
    <lineage>
        <taxon>Bacteria</taxon>
        <taxon>Pseudomonadati</taxon>
        <taxon>Pseudomonadota</taxon>
        <taxon>Gammaproteobacteria</taxon>
        <taxon>Chromatiales</taxon>
        <taxon>Chromatiaceae</taxon>
        <taxon>Rheinheimera</taxon>
    </lineage>
</organism>
<comment type="caution">
    <text evidence="2">The sequence shown here is derived from an EMBL/GenBank/DDBJ whole genome shotgun (WGS) entry which is preliminary data.</text>
</comment>
<evidence type="ECO:0000313" key="2">
    <source>
        <dbReference type="EMBL" id="MDR7119677.1"/>
    </source>
</evidence>
<feature type="domain" description="DUF4434" evidence="1">
    <location>
        <begin position="15"/>
        <end position="219"/>
    </location>
</feature>
<dbReference type="Gene3D" id="3.20.20.80">
    <property type="entry name" value="Glycosidases"/>
    <property type="match status" value="1"/>
</dbReference>
<dbReference type="Proteomes" id="UP001257909">
    <property type="component" value="Unassembled WGS sequence"/>
</dbReference>
<dbReference type="Pfam" id="PF14488">
    <property type="entry name" value="DUF4434"/>
    <property type="match status" value="1"/>
</dbReference>
<sequence length="289" mass="32657">MICCFSVKAGGSTVFYQPLLRDQQLSAEQWLYILTRAQQQGMTALALQWGQHGEVAFFDPQGPSSALLGALQQLQIPVWLGLYADPDYFKQMQSAEPQKQLYFKQQLKLSLQVRRHWLNVLKQLPLQLQGWYLPMELNDTDFTSASYLQWLSGELTGLDGLLEKPLAISLFYNGQLPAKKWLAAAHQLQSQTLQLWVQDGAGAALISEAKRQDFLQLLPCNVPLIREQFRQNSRAGEVFQARALTDAERQTQNNSCHPIIDFELRYMPAAAGLLPLVDQVEPAKTSLKP</sequence>
<dbReference type="RefSeq" id="WP_310274408.1">
    <property type="nucleotide sequence ID" value="NZ_JAVDWR010000001.1"/>
</dbReference>
<dbReference type="InterPro" id="IPR027849">
    <property type="entry name" value="DUF4434"/>
</dbReference>
<dbReference type="EMBL" id="JAVDWR010000001">
    <property type="protein sequence ID" value="MDR7119677.1"/>
    <property type="molecule type" value="Genomic_DNA"/>
</dbReference>
<reference evidence="2 3" key="1">
    <citation type="submission" date="2023-07" db="EMBL/GenBank/DDBJ databases">
        <title>Sorghum-associated microbial communities from plants grown in Nebraska, USA.</title>
        <authorList>
            <person name="Schachtman D."/>
        </authorList>
    </citation>
    <scope>NUCLEOTIDE SEQUENCE [LARGE SCALE GENOMIC DNA]</scope>
    <source>
        <strain evidence="2 3">4138</strain>
    </source>
</reference>
<gene>
    <name evidence="2" type="ORF">J2W69_000592</name>
</gene>